<feature type="transmembrane region" description="Helical" evidence="14">
    <location>
        <begin position="609"/>
        <end position="629"/>
    </location>
</feature>
<evidence type="ECO:0000256" key="10">
    <source>
        <dbReference type="ARBA" id="ARBA00023065"/>
    </source>
</evidence>
<evidence type="ECO:0000256" key="5">
    <source>
        <dbReference type="ARBA" id="ARBA00022673"/>
    </source>
</evidence>
<evidence type="ECO:0000256" key="14">
    <source>
        <dbReference type="SAM" id="Phobius"/>
    </source>
</evidence>
<evidence type="ECO:0000313" key="16">
    <source>
        <dbReference type="Proteomes" id="UP000036681"/>
    </source>
</evidence>
<protein>
    <submittedName>
        <fullName evidence="17">Ion_trans domain-containing protein</fullName>
    </submittedName>
</protein>
<reference evidence="17" key="1">
    <citation type="submission" date="2016-03" db="UniProtKB">
        <authorList>
            <consortium name="WormBaseParasite"/>
        </authorList>
    </citation>
    <scope>IDENTIFICATION</scope>
</reference>
<keyword evidence="13" id="KW-0040">ANK repeat</keyword>
<dbReference type="PANTHER" id="PTHR10582">
    <property type="entry name" value="TRANSIENT RECEPTOR POTENTIAL ION CHANNEL PROTEIN"/>
    <property type="match status" value="1"/>
</dbReference>
<dbReference type="InterPro" id="IPR036770">
    <property type="entry name" value="Ankyrin_rpt-contain_sf"/>
</dbReference>
<dbReference type="InterPro" id="IPR005821">
    <property type="entry name" value="Ion_trans_dom"/>
</dbReference>
<evidence type="ECO:0000256" key="3">
    <source>
        <dbReference type="ARBA" id="ARBA00022475"/>
    </source>
</evidence>
<dbReference type="Proteomes" id="UP000036681">
    <property type="component" value="Unplaced"/>
</dbReference>
<evidence type="ECO:0000256" key="13">
    <source>
        <dbReference type="PROSITE-ProRule" id="PRU00023"/>
    </source>
</evidence>
<dbReference type="Pfam" id="PF12796">
    <property type="entry name" value="Ank_2"/>
    <property type="match status" value="2"/>
</dbReference>
<keyword evidence="12" id="KW-0407">Ion channel</keyword>
<keyword evidence="2" id="KW-0813">Transport</keyword>
<dbReference type="Gene3D" id="1.25.40.20">
    <property type="entry name" value="Ankyrin repeat-containing domain"/>
    <property type="match status" value="1"/>
</dbReference>
<dbReference type="InterPro" id="IPR024862">
    <property type="entry name" value="TRPV"/>
</dbReference>
<feature type="transmembrane region" description="Helical" evidence="14">
    <location>
        <begin position="508"/>
        <end position="527"/>
    </location>
</feature>
<evidence type="ECO:0000256" key="2">
    <source>
        <dbReference type="ARBA" id="ARBA00022448"/>
    </source>
</evidence>
<keyword evidence="10" id="KW-0406">Ion transport</keyword>
<evidence type="ECO:0000256" key="1">
    <source>
        <dbReference type="ARBA" id="ARBA00004651"/>
    </source>
</evidence>
<evidence type="ECO:0000256" key="6">
    <source>
        <dbReference type="ARBA" id="ARBA00022692"/>
    </source>
</evidence>
<dbReference type="SMART" id="SM00248">
    <property type="entry name" value="ANK"/>
    <property type="match status" value="5"/>
</dbReference>
<dbReference type="PROSITE" id="PS50088">
    <property type="entry name" value="ANK_REPEAT"/>
    <property type="match status" value="3"/>
</dbReference>
<feature type="transmembrane region" description="Helical" evidence="14">
    <location>
        <begin position="534"/>
        <end position="556"/>
    </location>
</feature>
<dbReference type="Pfam" id="PF00520">
    <property type="entry name" value="Ion_trans"/>
    <property type="match status" value="1"/>
</dbReference>
<feature type="domain" description="Ion transport" evidence="15">
    <location>
        <begin position="439"/>
        <end position="638"/>
    </location>
</feature>
<evidence type="ECO:0000256" key="9">
    <source>
        <dbReference type="ARBA" id="ARBA00022989"/>
    </source>
</evidence>
<dbReference type="SUPFAM" id="SSF48403">
    <property type="entry name" value="Ankyrin repeat"/>
    <property type="match status" value="1"/>
</dbReference>
<evidence type="ECO:0000256" key="8">
    <source>
        <dbReference type="ARBA" id="ARBA00022837"/>
    </source>
</evidence>
<dbReference type="WBParaSite" id="ALUE_0000547101-mRNA-1">
    <property type="protein sequence ID" value="ALUE_0000547101-mRNA-1"/>
    <property type="gene ID" value="ALUE_0000547101"/>
</dbReference>
<evidence type="ECO:0000256" key="7">
    <source>
        <dbReference type="ARBA" id="ARBA00022737"/>
    </source>
</evidence>
<feature type="repeat" description="ANK" evidence="13">
    <location>
        <begin position="153"/>
        <end position="185"/>
    </location>
</feature>
<comment type="subcellular location">
    <subcellularLocation>
        <location evidence="1">Cell membrane</location>
        <topology evidence="1">Multi-pass membrane protein</topology>
    </subcellularLocation>
</comment>
<keyword evidence="7" id="KW-0677">Repeat</keyword>
<dbReference type="AlphaFoldDB" id="A0A0M3HSL1"/>
<feature type="transmembrane region" description="Helical" evidence="14">
    <location>
        <begin position="469"/>
        <end position="496"/>
    </location>
</feature>
<evidence type="ECO:0000256" key="12">
    <source>
        <dbReference type="ARBA" id="ARBA00023303"/>
    </source>
</evidence>
<evidence type="ECO:0000313" key="17">
    <source>
        <dbReference type="WBParaSite" id="ALUE_0000547101-mRNA-1"/>
    </source>
</evidence>
<accession>A0A0M3HSL1</accession>
<keyword evidence="5" id="KW-0107">Calcium channel</keyword>
<dbReference type="PROSITE" id="PS50297">
    <property type="entry name" value="ANK_REP_REGION"/>
    <property type="match status" value="2"/>
</dbReference>
<keyword evidence="8" id="KW-0106">Calcium</keyword>
<organism evidence="16 17">
    <name type="scientific">Ascaris lumbricoides</name>
    <name type="common">Giant roundworm</name>
    <dbReference type="NCBI Taxonomy" id="6252"/>
    <lineage>
        <taxon>Eukaryota</taxon>
        <taxon>Metazoa</taxon>
        <taxon>Ecdysozoa</taxon>
        <taxon>Nematoda</taxon>
        <taxon>Chromadorea</taxon>
        <taxon>Rhabditida</taxon>
        <taxon>Spirurina</taxon>
        <taxon>Ascaridomorpha</taxon>
        <taxon>Ascaridoidea</taxon>
        <taxon>Ascarididae</taxon>
        <taxon>Ascaris</taxon>
    </lineage>
</organism>
<dbReference type="PANTHER" id="PTHR10582:SF28">
    <property type="entry name" value="NANCHUNG, ISOFORM B"/>
    <property type="match status" value="1"/>
</dbReference>
<keyword evidence="4" id="KW-0109">Calcium transport</keyword>
<feature type="repeat" description="ANK" evidence="13">
    <location>
        <begin position="225"/>
        <end position="257"/>
    </location>
</feature>
<keyword evidence="6 14" id="KW-0812">Transmembrane</keyword>
<dbReference type="GO" id="GO:0098703">
    <property type="term" value="P:calcium ion import across plasma membrane"/>
    <property type="evidence" value="ECO:0007669"/>
    <property type="project" value="TreeGrafter"/>
</dbReference>
<keyword evidence="11 14" id="KW-0472">Membrane</keyword>
<sequence>MGNASSTVTAGIKSQVDNRNNVIYKLGDVTGNGELALLAKEALRTNNLAPLDQRIIERIRPLLYNDGEGKMIPIEKIIAQRHMERTGNTYAVQGSGLKKFVCWHLNHRGAVGETLLHVCFLSGLPDHMKLLAQRLLYNFPKIINDFYLCDEYYGETALHMGIVSENAEIVRFLLKSGADVSQRTCGNFFTCDDQKSSRTDSPDQEAVVLGRHTTYSGQAYLNLYFGEYPLSFAACLSQGECFRMLIAHGADPNWQDSNGNTVLHIATIHEKWEMFKLALSLGANLHIENRRNLTPLTLAAYLAKKVMFEKIVEEERQVYWTYGGVMSAAYPLEHLDSIEPSTGRLNRNSALAIVVYGNSAEHLNLLPNLLEELVQKKWITYGRKVLFGQLATFFLYFATVFWCFLLRPTPFERHMNSTDLYCLAEVHKVNLSGLNTRTHLYMLLYLIAVIGALLYLFQMVAHIRNVGKTMYFLSLSGFPAKAIFLVSCVLMVVAFFTRLLCLDPIEDTLWVGFKTVGPFVLILYKIIMKDLVRFFIIYCIIAVGFSQAFYVIFLGFRRGDPNFNIHEEETIMWNVPESFIRMFLMSLTEFTVLFDQLEDCDLAVVGKIMFMIYLLLVTILLINMLIAMMTNTYTEVSANSLEWLRQWSAIILMMEQSFDPATRLKYQAIYSIPMEDRKRVALLLKLRFPVSRFLVSAVSSYKDFKYNLINSFNGIS</sequence>
<evidence type="ECO:0000256" key="4">
    <source>
        <dbReference type="ARBA" id="ARBA00022568"/>
    </source>
</evidence>
<evidence type="ECO:0000259" key="15">
    <source>
        <dbReference type="Pfam" id="PF00520"/>
    </source>
</evidence>
<feature type="transmembrane region" description="Helical" evidence="14">
    <location>
        <begin position="439"/>
        <end position="457"/>
    </location>
</feature>
<proteinExistence type="predicted"/>
<keyword evidence="9 14" id="KW-1133">Transmembrane helix</keyword>
<name>A0A0M3HSL1_ASCLU</name>
<keyword evidence="3" id="KW-1003">Cell membrane</keyword>
<evidence type="ECO:0000256" key="11">
    <source>
        <dbReference type="ARBA" id="ARBA00023136"/>
    </source>
</evidence>
<feature type="transmembrane region" description="Helical" evidence="14">
    <location>
        <begin position="385"/>
        <end position="407"/>
    </location>
</feature>
<dbReference type="GO" id="GO:0005262">
    <property type="term" value="F:calcium channel activity"/>
    <property type="evidence" value="ECO:0007669"/>
    <property type="project" value="UniProtKB-KW"/>
</dbReference>
<dbReference type="InterPro" id="IPR002110">
    <property type="entry name" value="Ankyrin_rpt"/>
</dbReference>
<dbReference type="GO" id="GO:0005886">
    <property type="term" value="C:plasma membrane"/>
    <property type="evidence" value="ECO:0007669"/>
    <property type="project" value="UniProtKB-SubCell"/>
</dbReference>
<keyword evidence="16" id="KW-1185">Reference proteome</keyword>
<feature type="repeat" description="ANK" evidence="13">
    <location>
        <begin position="258"/>
        <end position="290"/>
    </location>
</feature>